<keyword evidence="2" id="KW-1185">Reference proteome</keyword>
<gene>
    <name evidence="1" type="ORF">CVT26_013583</name>
</gene>
<dbReference type="InParanoid" id="A0A409X5K8"/>
<accession>A0A409X5K8</accession>
<dbReference type="EMBL" id="NHYE01004154">
    <property type="protein sequence ID" value="PPQ86046.1"/>
    <property type="molecule type" value="Genomic_DNA"/>
</dbReference>
<reference evidence="1 2" key="1">
    <citation type="journal article" date="2018" name="Evol. Lett.">
        <title>Horizontal gene cluster transfer increased hallucinogenic mushroom diversity.</title>
        <authorList>
            <person name="Reynolds H.T."/>
            <person name="Vijayakumar V."/>
            <person name="Gluck-Thaler E."/>
            <person name="Korotkin H.B."/>
            <person name="Matheny P.B."/>
            <person name="Slot J.C."/>
        </authorList>
    </citation>
    <scope>NUCLEOTIDE SEQUENCE [LARGE SCALE GENOMIC DNA]</scope>
    <source>
        <strain evidence="1 2">SRW20</strain>
    </source>
</reference>
<evidence type="ECO:0000313" key="1">
    <source>
        <dbReference type="EMBL" id="PPQ86046.1"/>
    </source>
</evidence>
<comment type="caution">
    <text evidence="1">The sequence shown here is derived from an EMBL/GenBank/DDBJ whole genome shotgun (WGS) entry which is preliminary data.</text>
</comment>
<organism evidence="1 2">
    <name type="scientific">Gymnopilus dilepis</name>
    <dbReference type="NCBI Taxonomy" id="231916"/>
    <lineage>
        <taxon>Eukaryota</taxon>
        <taxon>Fungi</taxon>
        <taxon>Dikarya</taxon>
        <taxon>Basidiomycota</taxon>
        <taxon>Agaricomycotina</taxon>
        <taxon>Agaricomycetes</taxon>
        <taxon>Agaricomycetidae</taxon>
        <taxon>Agaricales</taxon>
        <taxon>Agaricineae</taxon>
        <taxon>Hymenogastraceae</taxon>
        <taxon>Gymnopilus</taxon>
    </lineage>
</organism>
<dbReference type="AlphaFoldDB" id="A0A409X5K8"/>
<evidence type="ECO:0000313" key="2">
    <source>
        <dbReference type="Proteomes" id="UP000284706"/>
    </source>
</evidence>
<proteinExistence type="predicted"/>
<sequence>MLPTLDYARSWIKYYAREVATLAFLLYDLHGLMADFEAGGSFFAALNFKAKTIYPVFTLYMAPNDSAVEPFHKLRIDRETVYSVDARDIPSKYLPMIEAHQSASHDVDKGNLRVIVGVRLYSWVCPTRSIIHFMTLQIDISRNIAGVPTTTALDFIYDLEDRVHTASRYQSFLTRHT</sequence>
<name>A0A409X5K8_9AGAR</name>
<dbReference type="Proteomes" id="UP000284706">
    <property type="component" value="Unassembled WGS sequence"/>
</dbReference>
<protein>
    <submittedName>
        <fullName evidence="1">Uncharacterized protein</fullName>
    </submittedName>
</protein>